<evidence type="ECO:0000313" key="3">
    <source>
        <dbReference type="Proteomes" id="UP000799437"/>
    </source>
</evidence>
<sequence length="124" mass="13566">MITRSCQILICLSNTSHPMIRPACCSTGFTASCRKGCAATLLYHATQGPVPVLCLFPIFLHSHSPQQLHLVFFLFPCFMSVNFPFISISFLSADLVYAIVVAVSHARTNAQTQVHTQGTPLGLR</sequence>
<name>A0A6A6WBA3_9PEZI</name>
<dbReference type="Proteomes" id="UP000799437">
    <property type="component" value="Unassembled WGS sequence"/>
</dbReference>
<gene>
    <name evidence="2" type="ORF">EJ05DRAFT_333367</name>
</gene>
<reference evidence="2" key="1">
    <citation type="journal article" date="2020" name="Stud. Mycol.">
        <title>101 Dothideomycetes genomes: a test case for predicting lifestyles and emergence of pathogens.</title>
        <authorList>
            <person name="Haridas S."/>
            <person name="Albert R."/>
            <person name="Binder M."/>
            <person name="Bloem J."/>
            <person name="Labutti K."/>
            <person name="Salamov A."/>
            <person name="Andreopoulos B."/>
            <person name="Baker S."/>
            <person name="Barry K."/>
            <person name="Bills G."/>
            <person name="Bluhm B."/>
            <person name="Cannon C."/>
            <person name="Castanera R."/>
            <person name="Culley D."/>
            <person name="Daum C."/>
            <person name="Ezra D."/>
            <person name="Gonzalez J."/>
            <person name="Henrissat B."/>
            <person name="Kuo A."/>
            <person name="Liang C."/>
            <person name="Lipzen A."/>
            <person name="Lutzoni F."/>
            <person name="Magnuson J."/>
            <person name="Mondo S."/>
            <person name="Nolan M."/>
            <person name="Ohm R."/>
            <person name="Pangilinan J."/>
            <person name="Park H.-J."/>
            <person name="Ramirez L."/>
            <person name="Alfaro M."/>
            <person name="Sun H."/>
            <person name="Tritt A."/>
            <person name="Yoshinaga Y."/>
            <person name="Zwiers L.-H."/>
            <person name="Turgeon B."/>
            <person name="Goodwin S."/>
            <person name="Spatafora J."/>
            <person name="Crous P."/>
            <person name="Grigoriev I."/>
        </authorList>
    </citation>
    <scope>NUCLEOTIDE SEQUENCE</scope>
    <source>
        <strain evidence="2">CBS 121739</strain>
    </source>
</reference>
<accession>A0A6A6WBA3</accession>
<feature type="transmembrane region" description="Helical" evidence="1">
    <location>
        <begin position="72"/>
        <end position="100"/>
    </location>
</feature>
<feature type="transmembrane region" description="Helical" evidence="1">
    <location>
        <begin position="41"/>
        <end position="60"/>
    </location>
</feature>
<keyword evidence="1" id="KW-1133">Transmembrane helix</keyword>
<organism evidence="2 3">
    <name type="scientific">Pseudovirgaria hyperparasitica</name>
    <dbReference type="NCBI Taxonomy" id="470096"/>
    <lineage>
        <taxon>Eukaryota</taxon>
        <taxon>Fungi</taxon>
        <taxon>Dikarya</taxon>
        <taxon>Ascomycota</taxon>
        <taxon>Pezizomycotina</taxon>
        <taxon>Dothideomycetes</taxon>
        <taxon>Dothideomycetes incertae sedis</taxon>
        <taxon>Acrospermales</taxon>
        <taxon>Acrospermaceae</taxon>
        <taxon>Pseudovirgaria</taxon>
    </lineage>
</organism>
<dbReference type="GeneID" id="54481917"/>
<dbReference type="AlphaFoldDB" id="A0A6A6WBA3"/>
<keyword evidence="1" id="KW-0472">Membrane</keyword>
<keyword evidence="3" id="KW-1185">Reference proteome</keyword>
<evidence type="ECO:0000256" key="1">
    <source>
        <dbReference type="SAM" id="Phobius"/>
    </source>
</evidence>
<proteinExistence type="predicted"/>
<evidence type="ECO:0000313" key="2">
    <source>
        <dbReference type="EMBL" id="KAF2759116.1"/>
    </source>
</evidence>
<dbReference type="EMBL" id="ML996570">
    <property type="protein sequence ID" value="KAF2759116.1"/>
    <property type="molecule type" value="Genomic_DNA"/>
</dbReference>
<keyword evidence="1" id="KW-0812">Transmembrane</keyword>
<dbReference type="RefSeq" id="XP_033601567.1">
    <property type="nucleotide sequence ID" value="XM_033740863.1"/>
</dbReference>
<dbReference type="PROSITE" id="PS51257">
    <property type="entry name" value="PROKAR_LIPOPROTEIN"/>
    <property type="match status" value="1"/>
</dbReference>
<protein>
    <submittedName>
        <fullName evidence="2">Uncharacterized protein</fullName>
    </submittedName>
</protein>